<comment type="caution">
    <text evidence="1">The sequence shown here is derived from an EMBL/GenBank/DDBJ whole genome shotgun (WGS) entry which is preliminary data.</text>
</comment>
<evidence type="ECO:0000313" key="2">
    <source>
        <dbReference type="Proteomes" id="UP000594638"/>
    </source>
</evidence>
<evidence type="ECO:0000313" key="1">
    <source>
        <dbReference type="EMBL" id="CAA3000509.1"/>
    </source>
</evidence>
<name>A0A8S0T8R7_OLEEU</name>
<proteinExistence type="predicted"/>
<dbReference type="Proteomes" id="UP000594638">
    <property type="component" value="Unassembled WGS sequence"/>
</dbReference>
<gene>
    <name evidence="1" type="ORF">OLEA9_A084996</name>
</gene>
<dbReference type="Pfam" id="PF14299">
    <property type="entry name" value="PP2"/>
    <property type="match status" value="1"/>
</dbReference>
<keyword evidence="2" id="KW-1185">Reference proteome</keyword>
<reference evidence="1 2" key="1">
    <citation type="submission" date="2019-12" db="EMBL/GenBank/DDBJ databases">
        <authorList>
            <person name="Alioto T."/>
            <person name="Alioto T."/>
            <person name="Gomez Garrido J."/>
        </authorList>
    </citation>
    <scope>NUCLEOTIDE SEQUENCE [LARGE SCALE GENOMIC DNA]</scope>
</reference>
<dbReference type="AlphaFoldDB" id="A0A8S0T8R7"/>
<dbReference type="PANTHER" id="PTHR31960">
    <property type="entry name" value="F-BOX PROTEIN PP2-A15"/>
    <property type="match status" value="1"/>
</dbReference>
<dbReference type="OrthoDB" id="9970274at2759"/>
<accession>A0A8S0T8R7</accession>
<dbReference type="PANTHER" id="PTHR31960:SF3">
    <property type="entry name" value="F-BOX PROTEIN PP2-A13"/>
    <property type="match status" value="1"/>
</dbReference>
<sequence length="80" mass="9278">MDKKDIYAKLCRPNSFDGGQRTGGTYLSISSKAIAIMGIDDRRYWNRIQIDESRFQTIAYQQNWWLEVSGDIEIQFPIGT</sequence>
<dbReference type="EMBL" id="CACTIH010005696">
    <property type="protein sequence ID" value="CAA3000509.1"/>
    <property type="molecule type" value="Genomic_DNA"/>
</dbReference>
<dbReference type="Gramene" id="OE9A084996T1">
    <property type="protein sequence ID" value="OE9A084996C1"/>
    <property type="gene ID" value="OE9A084996"/>
</dbReference>
<organism evidence="1 2">
    <name type="scientific">Olea europaea subsp. europaea</name>
    <dbReference type="NCBI Taxonomy" id="158383"/>
    <lineage>
        <taxon>Eukaryota</taxon>
        <taxon>Viridiplantae</taxon>
        <taxon>Streptophyta</taxon>
        <taxon>Embryophyta</taxon>
        <taxon>Tracheophyta</taxon>
        <taxon>Spermatophyta</taxon>
        <taxon>Magnoliopsida</taxon>
        <taxon>eudicotyledons</taxon>
        <taxon>Gunneridae</taxon>
        <taxon>Pentapetalae</taxon>
        <taxon>asterids</taxon>
        <taxon>lamiids</taxon>
        <taxon>Lamiales</taxon>
        <taxon>Oleaceae</taxon>
        <taxon>Oleeae</taxon>
        <taxon>Olea</taxon>
    </lineage>
</organism>
<dbReference type="InterPro" id="IPR025886">
    <property type="entry name" value="PP2-like"/>
</dbReference>
<protein>
    <submittedName>
        <fullName evidence="1">Uncharacterized protein</fullName>
    </submittedName>
</protein>